<dbReference type="PANTHER" id="PTHR23407">
    <property type="entry name" value="ATPASE INHIBITOR/5-FORMYLTETRAHYDROFOLATE CYCLO-LIGASE"/>
    <property type="match status" value="1"/>
</dbReference>
<dbReference type="Gene3D" id="3.40.50.10420">
    <property type="entry name" value="NagB/RpiA/CoA transferase-like"/>
    <property type="match status" value="1"/>
</dbReference>
<evidence type="ECO:0000313" key="6">
    <source>
        <dbReference type="Proteomes" id="UP001242480"/>
    </source>
</evidence>
<evidence type="ECO:0000256" key="3">
    <source>
        <dbReference type="ARBA" id="ARBA00022840"/>
    </source>
</evidence>
<keyword evidence="2 4" id="KW-0547">Nucleotide-binding</keyword>
<dbReference type="EC" id="6.3.3.2" evidence="4"/>
<comment type="similarity">
    <text evidence="1 4">Belongs to the 5-formyltetrahydrofolate cyclo-ligase family.</text>
</comment>
<comment type="caution">
    <text evidence="5">The sequence shown here is derived from an EMBL/GenBank/DDBJ whole genome shotgun (WGS) entry which is preliminary data.</text>
</comment>
<evidence type="ECO:0000256" key="4">
    <source>
        <dbReference type="RuleBase" id="RU361279"/>
    </source>
</evidence>
<protein>
    <recommendedName>
        <fullName evidence="4">5-formyltetrahydrofolate cyclo-ligase</fullName>
        <ecNumber evidence="4">6.3.3.2</ecNumber>
    </recommendedName>
</protein>
<dbReference type="SUPFAM" id="SSF100950">
    <property type="entry name" value="NagB/RpiA/CoA transferase-like"/>
    <property type="match status" value="1"/>
</dbReference>
<name>A0ABU0J7N8_9HYPH</name>
<dbReference type="NCBIfam" id="TIGR02727">
    <property type="entry name" value="MTHFS_bact"/>
    <property type="match status" value="1"/>
</dbReference>
<dbReference type="InterPro" id="IPR024185">
    <property type="entry name" value="FTHF_cligase-like_sf"/>
</dbReference>
<gene>
    <name evidence="5" type="ORF">QO011_003305</name>
</gene>
<organism evidence="5 6">
    <name type="scientific">Labrys wisconsinensis</name>
    <dbReference type="NCBI Taxonomy" id="425677"/>
    <lineage>
        <taxon>Bacteria</taxon>
        <taxon>Pseudomonadati</taxon>
        <taxon>Pseudomonadota</taxon>
        <taxon>Alphaproteobacteria</taxon>
        <taxon>Hyphomicrobiales</taxon>
        <taxon>Xanthobacteraceae</taxon>
        <taxon>Labrys</taxon>
    </lineage>
</organism>
<reference evidence="5 6" key="1">
    <citation type="submission" date="2023-07" db="EMBL/GenBank/DDBJ databases">
        <title>Genomic Encyclopedia of Type Strains, Phase IV (KMG-IV): sequencing the most valuable type-strain genomes for metagenomic binning, comparative biology and taxonomic classification.</title>
        <authorList>
            <person name="Goeker M."/>
        </authorList>
    </citation>
    <scope>NUCLEOTIDE SEQUENCE [LARGE SCALE GENOMIC DNA]</scope>
    <source>
        <strain evidence="5 6">DSM 19619</strain>
    </source>
</reference>
<evidence type="ECO:0000256" key="2">
    <source>
        <dbReference type="ARBA" id="ARBA00022741"/>
    </source>
</evidence>
<dbReference type="InterPro" id="IPR002698">
    <property type="entry name" value="FTHF_cligase"/>
</dbReference>
<dbReference type="EMBL" id="JAUSVX010000005">
    <property type="protein sequence ID" value="MDQ0470289.1"/>
    <property type="molecule type" value="Genomic_DNA"/>
</dbReference>
<keyword evidence="4" id="KW-0479">Metal-binding</keyword>
<dbReference type="PIRSF" id="PIRSF006806">
    <property type="entry name" value="FTHF_cligase"/>
    <property type="match status" value="1"/>
</dbReference>
<evidence type="ECO:0000313" key="5">
    <source>
        <dbReference type="EMBL" id="MDQ0470289.1"/>
    </source>
</evidence>
<dbReference type="PANTHER" id="PTHR23407:SF1">
    <property type="entry name" value="5-FORMYLTETRAHYDROFOLATE CYCLO-LIGASE"/>
    <property type="match status" value="1"/>
</dbReference>
<sequence>MQESSGADAASTAAGERQAILRWRRDERARLIAARLAMASAERAAAAARIAARLDGLLPELAGRTVSLYWPMRGEPDLRSWLAAAVGRGACCALPLVVEKNAPLVFRSWRPGEPLARGVWNIPVPAEGSVVTPDVVLAPLVGFDAAGYRLGYGGGYFDRTLAALPARPLVIGIGYAGAAIATIRPLAHDIPMDVIVTEEAEHRRG</sequence>
<accession>A0ABU0J7N8</accession>
<keyword evidence="3 4" id="KW-0067">ATP-binding</keyword>
<proteinExistence type="inferred from homology"/>
<evidence type="ECO:0000256" key="1">
    <source>
        <dbReference type="ARBA" id="ARBA00010638"/>
    </source>
</evidence>
<keyword evidence="6" id="KW-1185">Reference proteome</keyword>
<comment type="cofactor">
    <cofactor evidence="4">
        <name>Mg(2+)</name>
        <dbReference type="ChEBI" id="CHEBI:18420"/>
    </cofactor>
</comment>
<dbReference type="InterPro" id="IPR037171">
    <property type="entry name" value="NagB/RpiA_transferase-like"/>
</dbReference>
<dbReference type="Pfam" id="PF01812">
    <property type="entry name" value="5-FTHF_cyc-lig"/>
    <property type="match status" value="1"/>
</dbReference>
<keyword evidence="4" id="KW-0460">Magnesium</keyword>
<dbReference type="Proteomes" id="UP001242480">
    <property type="component" value="Unassembled WGS sequence"/>
</dbReference>
<comment type="catalytic activity">
    <reaction evidence="4">
        <text>(6S)-5-formyl-5,6,7,8-tetrahydrofolate + ATP = (6R)-5,10-methenyltetrahydrofolate + ADP + phosphate</text>
        <dbReference type="Rhea" id="RHEA:10488"/>
        <dbReference type="ChEBI" id="CHEBI:30616"/>
        <dbReference type="ChEBI" id="CHEBI:43474"/>
        <dbReference type="ChEBI" id="CHEBI:57455"/>
        <dbReference type="ChEBI" id="CHEBI:57457"/>
        <dbReference type="ChEBI" id="CHEBI:456216"/>
        <dbReference type="EC" id="6.3.3.2"/>
    </reaction>
</comment>